<organism evidence="2 3">
    <name type="scientific">Streptomyces albus (strain ATCC 21838 / DSM 41398 / FERM P-419 / JCM 4703 / NBRC 107858)</name>
    <dbReference type="NCBI Taxonomy" id="1081613"/>
    <lineage>
        <taxon>Bacteria</taxon>
        <taxon>Bacillati</taxon>
        <taxon>Actinomycetota</taxon>
        <taxon>Actinomycetes</taxon>
        <taxon>Kitasatosporales</taxon>
        <taxon>Streptomycetaceae</taxon>
        <taxon>Streptomyces</taxon>
    </lineage>
</organism>
<dbReference type="SUPFAM" id="SSF47336">
    <property type="entry name" value="ACP-like"/>
    <property type="match status" value="1"/>
</dbReference>
<name>A0A0B5EVZ8_STRA4</name>
<feature type="domain" description="Carrier" evidence="1">
    <location>
        <begin position="1"/>
        <end position="81"/>
    </location>
</feature>
<evidence type="ECO:0000313" key="3">
    <source>
        <dbReference type="Proteomes" id="UP000031523"/>
    </source>
</evidence>
<dbReference type="PROSITE" id="PS50075">
    <property type="entry name" value="CARRIER"/>
    <property type="match status" value="1"/>
</dbReference>
<evidence type="ECO:0000313" key="2">
    <source>
        <dbReference type="EMBL" id="AJE85964.1"/>
    </source>
</evidence>
<keyword evidence="3" id="KW-1185">Reference proteome</keyword>
<dbReference type="InterPro" id="IPR036736">
    <property type="entry name" value="ACP-like_sf"/>
</dbReference>
<reference evidence="2 3" key="1">
    <citation type="submission" date="2015-01" db="EMBL/GenBank/DDBJ databases">
        <title>Enhanced salinomycin production by adjusting the supply of polyketide extender units in Streptomyce albus DSM 41398.</title>
        <authorList>
            <person name="Lu C."/>
        </authorList>
    </citation>
    <scope>NUCLEOTIDE SEQUENCE [LARGE SCALE GENOMIC DNA]</scope>
    <source>
        <strain evidence="3">ATCC 21838 / DSM 41398 / FERM P-419 / JCM 4703 / NBRC 107858</strain>
    </source>
</reference>
<evidence type="ECO:0000259" key="1">
    <source>
        <dbReference type="PROSITE" id="PS50075"/>
    </source>
</evidence>
<dbReference type="InterPro" id="IPR009081">
    <property type="entry name" value="PP-bd_ACP"/>
</dbReference>
<accession>A0A0B5EVZ8</accession>
<proteinExistence type="predicted"/>
<dbReference type="AlphaFoldDB" id="A0A0B5EVZ8"/>
<dbReference type="KEGG" id="sals:SLNWT_5588"/>
<dbReference type="EMBL" id="CP010519">
    <property type="protein sequence ID" value="AJE85964.1"/>
    <property type="molecule type" value="Genomic_DNA"/>
</dbReference>
<gene>
    <name evidence="2" type="ORF">SLNWT_5588</name>
</gene>
<sequence>MQRNEAVTAIESALTEVLEREVSGTEESARLFEDLHLDSTSVLELLMSLEDLVGIEVDPDELDADDFRTVGTLTDFLLTAKGSPAGEPLAARG</sequence>
<dbReference type="Proteomes" id="UP000031523">
    <property type="component" value="Chromosome"/>
</dbReference>
<protein>
    <submittedName>
        <fullName evidence="2">Phosphopantetheine-binding</fullName>
    </submittedName>
</protein>
<dbReference type="Gene3D" id="1.10.1200.10">
    <property type="entry name" value="ACP-like"/>
    <property type="match status" value="1"/>
</dbReference>
<dbReference type="Pfam" id="PF00550">
    <property type="entry name" value="PP-binding"/>
    <property type="match status" value="1"/>
</dbReference>